<dbReference type="InterPro" id="IPR010977">
    <property type="entry name" value="Aromatic_deC"/>
</dbReference>
<dbReference type="GO" id="GO:0030170">
    <property type="term" value="F:pyridoxal phosphate binding"/>
    <property type="evidence" value="ECO:0007669"/>
    <property type="project" value="InterPro"/>
</dbReference>
<evidence type="ECO:0000256" key="4">
    <source>
        <dbReference type="ARBA" id="ARBA00022898"/>
    </source>
</evidence>
<dbReference type="InterPro" id="IPR015424">
    <property type="entry name" value="PyrdxlP-dep_Trfase"/>
</dbReference>
<dbReference type="Gene3D" id="3.40.640.10">
    <property type="entry name" value="Type I PLP-dependent aspartate aminotransferase-like (Major domain)"/>
    <property type="match status" value="1"/>
</dbReference>
<keyword evidence="4 6" id="KW-0663">Pyridoxal phosphate</keyword>
<dbReference type="SUPFAM" id="SSF53383">
    <property type="entry name" value="PLP-dependent transferases"/>
    <property type="match status" value="1"/>
</dbReference>
<evidence type="ECO:0000313" key="9">
    <source>
        <dbReference type="Proteomes" id="UP000011863"/>
    </source>
</evidence>
<dbReference type="Gene3D" id="3.90.1150.10">
    <property type="entry name" value="Aspartate Aminotransferase, domain 1"/>
    <property type="match status" value="1"/>
</dbReference>
<dbReference type="Proteomes" id="UP000011863">
    <property type="component" value="Chromosome"/>
</dbReference>
<evidence type="ECO:0000256" key="7">
    <source>
        <dbReference type="RuleBase" id="RU000382"/>
    </source>
</evidence>
<evidence type="ECO:0000313" key="8">
    <source>
        <dbReference type="EMBL" id="BAN04504.1"/>
    </source>
</evidence>
<evidence type="ECO:0000256" key="5">
    <source>
        <dbReference type="ARBA" id="ARBA00023239"/>
    </source>
</evidence>
<dbReference type="Pfam" id="PF00282">
    <property type="entry name" value="Pyridoxal_deC"/>
    <property type="match status" value="1"/>
</dbReference>
<keyword evidence="5 7" id="KW-0456">Lyase</keyword>
<keyword evidence="3" id="KW-0210">Decarboxylase</keyword>
<dbReference type="GO" id="GO:0004058">
    <property type="term" value="F:aromatic-L-amino-acid decarboxylase activity"/>
    <property type="evidence" value="ECO:0007669"/>
    <property type="project" value="UniProtKB-ARBA"/>
</dbReference>
<sequence length="461" mass="48103">MRQTGVMAWVTGAESKADLLMEAARRAADFVSVERDRPVVPTAEALDRLGSITFNATLDRPLDAQNVIAMLDEIGSAATVSNTGGRYFGFVTGGVEPVGLAASVLAGAWDQNTALPVMSPIAAHLDALAAEWMVDLLGLPSRSIATFCAGASIANLTSIITARDTLLREAGWDTAADGLIGAPPLTVVASEEIHSSAIKALRLAGLGSGSVVPIPTDRYGRARADAVPTTTGPTLVLLQAGNVNTGYSDPFADIIDQLDATRTWVHVDGAFGLWANAAPERRDQLEGIARADSWATDGHKWLNTPYDCGVAIVADPDALSQSMRMDAAYAAGTGGRAPMNLSLQMSQGARAIPVWAILATLGRDGVAQAVERCCRHAERFADLLGDAGIDVLVPPVLNQVLVAFGDDDHTDAVIAKVQASGDAWMGGTTWHGRRAMRISVSDTSTTADDVDRAVAAIVAAA</sequence>
<dbReference type="InterPro" id="IPR015421">
    <property type="entry name" value="PyrdxlP-dep_Trfase_major"/>
</dbReference>
<proteinExistence type="inferred from homology"/>
<protein>
    <submittedName>
        <fullName evidence="8">Putative decarboxylase</fullName>
    </submittedName>
</protein>
<dbReference type="KEGG" id="aym:YM304_41900"/>
<name>A0A6C7EA06_ILUCY</name>
<gene>
    <name evidence="8" type="ORF">YM304_41900</name>
</gene>
<dbReference type="PANTHER" id="PTHR11999">
    <property type="entry name" value="GROUP II PYRIDOXAL-5-PHOSPHATE DECARBOXYLASE"/>
    <property type="match status" value="1"/>
</dbReference>
<evidence type="ECO:0000256" key="1">
    <source>
        <dbReference type="ARBA" id="ARBA00001933"/>
    </source>
</evidence>
<dbReference type="InterPro" id="IPR015422">
    <property type="entry name" value="PyrdxlP-dep_Trfase_small"/>
</dbReference>
<comment type="cofactor">
    <cofactor evidence="1 6 7">
        <name>pyridoxal 5'-phosphate</name>
        <dbReference type="ChEBI" id="CHEBI:597326"/>
    </cofactor>
</comment>
<evidence type="ECO:0000256" key="2">
    <source>
        <dbReference type="ARBA" id="ARBA00009533"/>
    </source>
</evidence>
<organism evidence="8 9">
    <name type="scientific">Ilumatobacter coccineus (strain NBRC 103263 / KCTC 29153 / YM16-304)</name>
    <dbReference type="NCBI Taxonomy" id="1313172"/>
    <lineage>
        <taxon>Bacteria</taxon>
        <taxon>Bacillati</taxon>
        <taxon>Actinomycetota</taxon>
        <taxon>Acidimicrobiia</taxon>
        <taxon>Acidimicrobiales</taxon>
        <taxon>Ilumatobacteraceae</taxon>
        <taxon>Ilumatobacter</taxon>
    </lineage>
</organism>
<dbReference type="AlphaFoldDB" id="A0A6C7EA06"/>
<dbReference type="InterPro" id="IPR002129">
    <property type="entry name" value="PyrdxlP-dep_de-COase"/>
</dbReference>
<dbReference type="GO" id="GO:0019752">
    <property type="term" value="P:carboxylic acid metabolic process"/>
    <property type="evidence" value="ECO:0007669"/>
    <property type="project" value="InterPro"/>
</dbReference>
<dbReference type="EMBL" id="AP012057">
    <property type="protein sequence ID" value="BAN04504.1"/>
    <property type="molecule type" value="Genomic_DNA"/>
</dbReference>
<keyword evidence="9" id="KW-1185">Reference proteome</keyword>
<evidence type="ECO:0000256" key="3">
    <source>
        <dbReference type="ARBA" id="ARBA00022793"/>
    </source>
</evidence>
<reference evidence="8 9" key="1">
    <citation type="journal article" date="2013" name="Int. J. Syst. Evol. Microbiol.">
        <title>Ilumatobacter nonamiense sp. nov. and Ilumatobacter coccineum sp. nov., isolated from seashore sand.</title>
        <authorList>
            <person name="Matsumoto A."/>
            <person name="Kasai H."/>
            <person name="Matsuo Y."/>
            <person name="Shizuri Y."/>
            <person name="Ichikawa N."/>
            <person name="Fujita N."/>
            <person name="Omura S."/>
            <person name="Takahashi Y."/>
        </authorList>
    </citation>
    <scope>NUCLEOTIDE SEQUENCE [LARGE SCALE GENOMIC DNA]</scope>
    <source>
        <strain evidence="9">NBRC 103263 / KCTC 29153 / YM16-304</strain>
    </source>
</reference>
<accession>A0A6C7EA06</accession>
<feature type="modified residue" description="N6-(pyridoxal phosphate)lysine" evidence="6">
    <location>
        <position position="300"/>
    </location>
</feature>
<comment type="similarity">
    <text evidence="2 7">Belongs to the group II decarboxylase family.</text>
</comment>
<dbReference type="PANTHER" id="PTHR11999:SF70">
    <property type="entry name" value="MIP05841P"/>
    <property type="match status" value="1"/>
</dbReference>
<evidence type="ECO:0000256" key="6">
    <source>
        <dbReference type="PIRSR" id="PIRSR602129-50"/>
    </source>
</evidence>